<dbReference type="Gene3D" id="3.40.630.30">
    <property type="match status" value="1"/>
</dbReference>
<dbReference type="OrthoDB" id="5516749at2"/>
<dbReference type="InterPro" id="IPR016181">
    <property type="entry name" value="Acyl_CoA_acyltransferase"/>
</dbReference>
<protein>
    <submittedName>
        <fullName evidence="2">Acetyltransferase (GNAT) family protein</fullName>
    </submittedName>
</protein>
<gene>
    <name evidence="2" type="ORF">SAMN05216561_101155</name>
</gene>
<dbReference type="InterPro" id="IPR000182">
    <property type="entry name" value="GNAT_dom"/>
</dbReference>
<dbReference type="CDD" id="cd04301">
    <property type="entry name" value="NAT_SF"/>
    <property type="match status" value="1"/>
</dbReference>
<dbReference type="STRING" id="1005945.SAMN05216561_101155"/>
<accession>A0A1I3BID7</accession>
<evidence type="ECO:0000259" key="1">
    <source>
        <dbReference type="PROSITE" id="PS51186"/>
    </source>
</evidence>
<dbReference type="Pfam" id="PF00583">
    <property type="entry name" value="Acetyltransf_1"/>
    <property type="match status" value="1"/>
</dbReference>
<feature type="domain" description="N-acetyltransferase" evidence="1">
    <location>
        <begin position="133"/>
        <end position="298"/>
    </location>
</feature>
<dbReference type="GO" id="GO:0016747">
    <property type="term" value="F:acyltransferase activity, transferring groups other than amino-acyl groups"/>
    <property type="evidence" value="ECO:0007669"/>
    <property type="project" value="InterPro"/>
</dbReference>
<sequence>MLWRVRATLPERPGALAALAAECGAAGVNILGVQVFPGVEAVTDELVLSTPDAWGEPDIRVLVGRSGGESVSAAVCTEAALSDQPTRYVQAARAILERPSSFPEVVAALFDADVEATGTTQDVMDMTVGEVQVQIRRSAPFTATEHTRGMAMAELVSDVLGREPHPHPAVAISESRRLGTGGSTPEYGVEGHSVIATIDDVTVGVATVLPTDAVEPGLHAVELEVDPAWQRRGIGTRLLSDSARLATALGADAVLLTTRSDNQAVMPMVMASGLRGRIRMAGDVLTVRIGVRDLKPLALTGRRSRGAARQGQ</sequence>
<reference evidence="2 3" key="1">
    <citation type="submission" date="2016-10" db="EMBL/GenBank/DDBJ databases">
        <authorList>
            <person name="de Groot N.N."/>
        </authorList>
    </citation>
    <scope>NUCLEOTIDE SEQUENCE [LARGE SCALE GENOMIC DNA]</scope>
    <source>
        <strain evidence="2 3">CGMCC 1.11156</strain>
    </source>
</reference>
<proteinExistence type="predicted"/>
<organism evidence="2 3">
    <name type="scientific">Nocardioides psychrotolerans</name>
    <dbReference type="NCBI Taxonomy" id="1005945"/>
    <lineage>
        <taxon>Bacteria</taxon>
        <taxon>Bacillati</taxon>
        <taxon>Actinomycetota</taxon>
        <taxon>Actinomycetes</taxon>
        <taxon>Propionibacteriales</taxon>
        <taxon>Nocardioidaceae</taxon>
        <taxon>Nocardioides</taxon>
    </lineage>
</organism>
<keyword evidence="2" id="KW-0808">Transferase</keyword>
<dbReference type="Proteomes" id="UP000198649">
    <property type="component" value="Unassembled WGS sequence"/>
</dbReference>
<name>A0A1I3BID7_9ACTN</name>
<dbReference type="SUPFAM" id="SSF55729">
    <property type="entry name" value="Acyl-CoA N-acyltransferases (Nat)"/>
    <property type="match status" value="1"/>
</dbReference>
<evidence type="ECO:0000313" key="2">
    <source>
        <dbReference type="EMBL" id="SFH62022.1"/>
    </source>
</evidence>
<dbReference type="PROSITE" id="PS51186">
    <property type="entry name" value="GNAT"/>
    <property type="match status" value="1"/>
</dbReference>
<evidence type="ECO:0000313" key="3">
    <source>
        <dbReference type="Proteomes" id="UP000198649"/>
    </source>
</evidence>
<keyword evidence="3" id="KW-1185">Reference proteome</keyword>
<dbReference type="AlphaFoldDB" id="A0A1I3BID7"/>
<dbReference type="EMBL" id="FOQG01000001">
    <property type="protein sequence ID" value="SFH62022.1"/>
    <property type="molecule type" value="Genomic_DNA"/>
</dbReference>
<dbReference type="RefSeq" id="WP_091109602.1">
    <property type="nucleotide sequence ID" value="NZ_BKAF01000001.1"/>
</dbReference>